<dbReference type="Proteomes" id="UP000012073">
    <property type="component" value="Unassembled WGS sequence"/>
</dbReference>
<evidence type="ECO:0000313" key="2">
    <source>
        <dbReference type="Proteomes" id="UP000012073"/>
    </source>
</evidence>
<accession>R7QPK1</accession>
<keyword evidence="2" id="KW-1185">Reference proteome</keyword>
<dbReference type="Gramene" id="CDF39708">
    <property type="protein sequence ID" value="CDF39708"/>
    <property type="gene ID" value="CHC_T00006754001"/>
</dbReference>
<name>R7QPK1_CHOCR</name>
<evidence type="ECO:0000313" key="1">
    <source>
        <dbReference type="EMBL" id="CDF39708.1"/>
    </source>
</evidence>
<gene>
    <name evidence="1" type="ORF">CHC_T00006754001</name>
</gene>
<proteinExistence type="predicted"/>
<dbReference type="EMBL" id="HG002070">
    <property type="protein sequence ID" value="CDF39708.1"/>
    <property type="molecule type" value="Genomic_DNA"/>
</dbReference>
<protein>
    <submittedName>
        <fullName evidence="1">Uncharacterized protein</fullName>
    </submittedName>
</protein>
<organism evidence="1 2">
    <name type="scientific">Chondrus crispus</name>
    <name type="common">Carrageen Irish moss</name>
    <name type="synonym">Polymorpha crispa</name>
    <dbReference type="NCBI Taxonomy" id="2769"/>
    <lineage>
        <taxon>Eukaryota</taxon>
        <taxon>Rhodophyta</taxon>
        <taxon>Florideophyceae</taxon>
        <taxon>Rhodymeniophycidae</taxon>
        <taxon>Gigartinales</taxon>
        <taxon>Gigartinaceae</taxon>
        <taxon>Chondrus</taxon>
    </lineage>
</organism>
<reference evidence="2" key="1">
    <citation type="journal article" date="2013" name="Proc. Natl. Acad. Sci. U.S.A.">
        <title>Genome structure and metabolic features in the red seaweed Chondrus crispus shed light on evolution of the Archaeplastida.</title>
        <authorList>
            <person name="Collen J."/>
            <person name="Porcel B."/>
            <person name="Carre W."/>
            <person name="Ball S.G."/>
            <person name="Chaparro C."/>
            <person name="Tonon T."/>
            <person name="Barbeyron T."/>
            <person name="Michel G."/>
            <person name="Noel B."/>
            <person name="Valentin K."/>
            <person name="Elias M."/>
            <person name="Artiguenave F."/>
            <person name="Arun A."/>
            <person name="Aury J.M."/>
            <person name="Barbosa-Neto J.F."/>
            <person name="Bothwell J.H."/>
            <person name="Bouget F.Y."/>
            <person name="Brillet L."/>
            <person name="Cabello-Hurtado F."/>
            <person name="Capella-Gutierrez S."/>
            <person name="Charrier B."/>
            <person name="Cladiere L."/>
            <person name="Cock J.M."/>
            <person name="Coelho S.M."/>
            <person name="Colleoni C."/>
            <person name="Czjzek M."/>
            <person name="Da Silva C."/>
            <person name="Delage L."/>
            <person name="Denoeud F."/>
            <person name="Deschamps P."/>
            <person name="Dittami S.M."/>
            <person name="Gabaldon T."/>
            <person name="Gachon C.M."/>
            <person name="Groisillier A."/>
            <person name="Herve C."/>
            <person name="Jabbari K."/>
            <person name="Katinka M."/>
            <person name="Kloareg B."/>
            <person name="Kowalczyk N."/>
            <person name="Labadie K."/>
            <person name="Leblanc C."/>
            <person name="Lopez P.J."/>
            <person name="McLachlan D.H."/>
            <person name="Meslet-Cladiere L."/>
            <person name="Moustafa A."/>
            <person name="Nehr Z."/>
            <person name="Nyvall Collen P."/>
            <person name="Panaud O."/>
            <person name="Partensky F."/>
            <person name="Poulain J."/>
            <person name="Rensing S.A."/>
            <person name="Rousvoal S."/>
            <person name="Samson G."/>
            <person name="Symeonidi A."/>
            <person name="Weissenbach J."/>
            <person name="Zambounis A."/>
            <person name="Wincker P."/>
            <person name="Boyen C."/>
        </authorList>
    </citation>
    <scope>NUCLEOTIDE SEQUENCE [LARGE SCALE GENOMIC DNA]</scope>
    <source>
        <strain evidence="2">cv. Stackhouse</strain>
    </source>
</reference>
<dbReference type="AlphaFoldDB" id="R7QPK1"/>
<dbReference type="GeneID" id="17317734"/>
<sequence>MSYRRVNLVVFVKSFANVECDRHRLKQDRTIRENEKGDHTTRRVGRNGRMLLKIDIRDFFDCDFRGGNFELLENKVGHRGGVPFDMIESRDSVGVGRHC</sequence>
<dbReference type="KEGG" id="ccp:CHC_T00006754001"/>
<dbReference type="RefSeq" id="XP_005710002.1">
    <property type="nucleotide sequence ID" value="XM_005709945.1"/>
</dbReference>